<dbReference type="PANTHER" id="PTHR18919">
    <property type="entry name" value="ACETYL-COA C-ACYLTRANSFERASE"/>
    <property type="match status" value="1"/>
</dbReference>
<keyword evidence="3 6" id="KW-0808">Transferase</keyword>
<evidence type="ECO:0000313" key="9">
    <source>
        <dbReference type="EMBL" id="RHF52776.1"/>
    </source>
</evidence>
<dbReference type="RefSeq" id="WP_118174963.1">
    <property type="nucleotide sequence ID" value="NZ_QRHE01000002.1"/>
</dbReference>
<dbReference type="PROSITE" id="PS00737">
    <property type="entry name" value="THIOLASE_2"/>
    <property type="match status" value="1"/>
</dbReference>
<dbReference type="InterPro" id="IPR020616">
    <property type="entry name" value="Thiolase_N"/>
</dbReference>
<accession>A0A414NYT9</accession>
<dbReference type="EMBL" id="QRHE01000002">
    <property type="protein sequence ID" value="RHF52776.1"/>
    <property type="molecule type" value="Genomic_DNA"/>
</dbReference>
<proteinExistence type="inferred from homology"/>
<comment type="caution">
    <text evidence="9">The sequence shown here is derived from an EMBL/GenBank/DDBJ whole genome shotgun (WGS) entry which is preliminary data.</text>
</comment>
<dbReference type="EC" id="2.3.1.9" evidence="2"/>
<evidence type="ECO:0000256" key="4">
    <source>
        <dbReference type="ARBA" id="ARBA00023315"/>
    </source>
</evidence>
<protein>
    <recommendedName>
        <fullName evidence="2">acetyl-CoA C-acetyltransferase</fullName>
        <ecNumber evidence="2">2.3.1.9</ecNumber>
    </recommendedName>
    <alternativeName>
        <fullName evidence="5">Acetoacetyl-CoA thiolase</fullName>
    </alternativeName>
</protein>
<dbReference type="PIRSF" id="PIRSF000429">
    <property type="entry name" value="Ac-CoA_Ac_transf"/>
    <property type="match status" value="1"/>
</dbReference>
<dbReference type="OrthoDB" id="56116at2"/>
<dbReference type="SUPFAM" id="SSF53901">
    <property type="entry name" value="Thiolase-like"/>
    <property type="match status" value="2"/>
</dbReference>
<dbReference type="GO" id="GO:0003985">
    <property type="term" value="F:acetyl-CoA C-acetyltransferase activity"/>
    <property type="evidence" value="ECO:0007669"/>
    <property type="project" value="UniProtKB-EC"/>
</dbReference>
<dbReference type="PANTHER" id="PTHR18919:SF107">
    <property type="entry name" value="ACETYL-COA ACETYLTRANSFERASE, CYTOSOLIC"/>
    <property type="match status" value="1"/>
</dbReference>
<gene>
    <name evidence="9" type="ORF">DW674_02355</name>
</gene>
<sequence>MRDVFIAAELRTPIAHRGGALAHILPEELGARVIRALLRHLGLGGAELSGVLAGNAVGTGGNLARLMALRAGLPEEVPSCTVDMQCASAAAAISLAAAKIASGQGECFLAGGMESASLQPLRVYDARDPRRTLVPDGVYRTAQFSPGELAEDAMLRGAERVMQQEAVTRAELDAAVLRSHRLAAAAWREGLLDDVVLPLPECARDTGIRSQLTQRLLDRLPPHFGPGTLLNAGNACAIHDGAAFLLLASDAFLRRQRWKPLARLVAAASRGGNPQESPRGAMRTADFLLAQQGLRYDDLAAIEFNEAFAVIDVLFARAHGNCLDRYNRLGGALAYGHPYGASGAVLALHLLQSLRQSGGGLGLLSIAGAGGMGEAILLERC</sequence>
<evidence type="ECO:0000256" key="2">
    <source>
        <dbReference type="ARBA" id="ARBA00012705"/>
    </source>
</evidence>
<evidence type="ECO:0000313" key="10">
    <source>
        <dbReference type="Proteomes" id="UP000283442"/>
    </source>
</evidence>
<organism evidence="9 10">
    <name type="scientific">Mitsuokella multacida</name>
    <dbReference type="NCBI Taxonomy" id="52226"/>
    <lineage>
        <taxon>Bacteria</taxon>
        <taxon>Bacillati</taxon>
        <taxon>Bacillota</taxon>
        <taxon>Negativicutes</taxon>
        <taxon>Selenomonadales</taxon>
        <taxon>Selenomonadaceae</taxon>
        <taxon>Mitsuokella</taxon>
    </lineage>
</organism>
<keyword evidence="4 6" id="KW-0012">Acyltransferase</keyword>
<dbReference type="Proteomes" id="UP000283442">
    <property type="component" value="Unassembled WGS sequence"/>
</dbReference>
<dbReference type="Pfam" id="PF00108">
    <property type="entry name" value="Thiolase_N"/>
    <property type="match status" value="1"/>
</dbReference>
<reference evidence="9 10" key="1">
    <citation type="submission" date="2018-08" db="EMBL/GenBank/DDBJ databases">
        <title>A genome reference for cultivated species of the human gut microbiota.</title>
        <authorList>
            <person name="Zou Y."/>
            <person name="Xue W."/>
            <person name="Luo G."/>
        </authorList>
    </citation>
    <scope>NUCLEOTIDE SEQUENCE [LARGE SCALE GENOMIC DNA]</scope>
    <source>
        <strain evidence="9 10">AM25-21AC</strain>
    </source>
</reference>
<feature type="domain" description="Thiolase C-terminal" evidence="8">
    <location>
        <begin position="259"/>
        <end position="380"/>
    </location>
</feature>
<evidence type="ECO:0000256" key="1">
    <source>
        <dbReference type="ARBA" id="ARBA00010982"/>
    </source>
</evidence>
<dbReference type="NCBIfam" id="TIGR01930">
    <property type="entry name" value="AcCoA-C-Actrans"/>
    <property type="match status" value="1"/>
</dbReference>
<evidence type="ECO:0000256" key="3">
    <source>
        <dbReference type="ARBA" id="ARBA00022679"/>
    </source>
</evidence>
<dbReference type="Pfam" id="PF02803">
    <property type="entry name" value="Thiolase_C"/>
    <property type="match status" value="1"/>
</dbReference>
<dbReference type="AlphaFoldDB" id="A0A414NYT9"/>
<evidence type="ECO:0000256" key="6">
    <source>
        <dbReference type="RuleBase" id="RU003557"/>
    </source>
</evidence>
<evidence type="ECO:0000259" key="8">
    <source>
        <dbReference type="Pfam" id="PF02803"/>
    </source>
</evidence>
<dbReference type="InterPro" id="IPR002155">
    <property type="entry name" value="Thiolase"/>
</dbReference>
<dbReference type="InterPro" id="IPR020613">
    <property type="entry name" value="Thiolase_CS"/>
</dbReference>
<evidence type="ECO:0000259" key="7">
    <source>
        <dbReference type="Pfam" id="PF00108"/>
    </source>
</evidence>
<name>A0A414NYT9_9FIRM</name>
<dbReference type="Gene3D" id="3.40.47.10">
    <property type="match status" value="1"/>
</dbReference>
<feature type="domain" description="Thiolase N-terminal" evidence="7">
    <location>
        <begin position="4"/>
        <end position="249"/>
    </location>
</feature>
<evidence type="ECO:0000256" key="5">
    <source>
        <dbReference type="ARBA" id="ARBA00030755"/>
    </source>
</evidence>
<comment type="similarity">
    <text evidence="1 6">Belongs to the thiolase-like superfamily. Thiolase family.</text>
</comment>
<dbReference type="InterPro" id="IPR016039">
    <property type="entry name" value="Thiolase-like"/>
</dbReference>
<dbReference type="CDD" id="cd00751">
    <property type="entry name" value="thiolase"/>
    <property type="match status" value="1"/>
</dbReference>
<dbReference type="InterPro" id="IPR020617">
    <property type="entry name" value="Thiolase_C"/>
</dbReference>